<dbReference type="Proteomes" id="UP001146120">
    <property type="component" value="Unassembled WGS sequence"/>
</dbReference>
<evidence type="ECO:0000259" key="3">
    <source>
        <dbReference type="Pfam" id="PF13359"/>
    </source>
</evidence>
<evidence type="ECO:0000313" key="5">
    <source>
        <dbReference type="Proteomes" id="UP001146120"/>
    </source>
</evidence>
<comment type="caution">
    <text evidence="4">The sequence shown here is derived from an EMBL/GenBank/DDBJ whole genome shotgun (WGS) entry which is preliminary data.</text>
</comment>
<sequence>MASDTVRIPVPNELDAVAGLEAIVGFPNVLGAIDGALVRIARPHEYEGWYCRKVFPALNVQAVVDHEMRFRSVSIRCGSTNDQSAWNVGGGNRIIECYSIRLCIQCELNLRFMNQCTRSKGEVAMLCEVLRPMCIDVLVQMCGLLVIFLDHVVGYWVCHWLL</sequence>
<name>A0AAV2Z750_9STRA</name>
<dbReference type="AlphaFoldDB" id="A0AAV2Z750"/>
<dbReference type="GO" id="GO:0046872">
    <property type="term" value="F:metal ion binding"/>
    <property type="evidence" value="ECO:0007669"/>
    <property type="project" value="UniProtKB-KW"/>
</dbReference>
<protein>
    <recommendedName>
        <fullName evidence="3">DDE Tnp4 domain-containing protein</fullName>
    </recommendedName>
</protein>
<organism evidence="4 5">
    <name type="scientific">Lagenidium giganteum</name>
    <dbReference type="NCBI Taxonomy" id="4803"/>
    <lineage>
        <taxon>Eukaryota</taxon>
        <taxon>Sar</taxon>
        <taxon>Stramenopiles</taxon>
        <taxon>Oomycota</taxon>
        <taxon>Peronosporomycetes</taxon>
        <taxon>Pythiales</taxon>
        <taxon>Pythiaceae</taxon>
    </lineage>
</organism>
<accession>A0AAV2Z750</accession>
<comment type="cofactor">
    <cofactor evidence="1">
        <name>a divalent metal cation</name>
        <dbReference type="ChEBI" id="CHEBI:60240"/>
    </cofactor>
</comment>
<evidence type="ECO:0000313" key="4">
    <source>
        <dbReference type="EMBL" id="DBA01158.1"/>
    </source>
</evidence>
<reference evidence="4" key="1">
    <citation type="submission" date="2022-11" db="EMBL/GenBank/DDBJ databases">
        <authorList>
            <person name="Morgan W.R."/>
            <person name="Tartar A."/>
        </authorList>
    </citation>
    <scope>NUCLEOTIDE SEQUENCE</scope>
    <source>
        <strain evidence="4">ARSEF 373</strain>
    </source>
</reference>
<feature type="domain" description="DDE Tnp4" evidence="3">
    <location>
        <begin position="33"/>
        <end position="87"/>
    </location>
</feature>
<keyword evidence="2" id="KW-0479">Metal-binding</keyword>
<reference evidence="4" key="2">
    <citation type="journal article" date="2023" name="Microbiol Resour">
        <title>Decontamination and Annotation of the Draft Genome Sequence of the Oomycete Lagenidium giganteum ARSEF 373.</title>
        <authorList>
            <person name="Morgan W.R."/>
            <person name="Tartar A."/>
        </authorList>
    </citation>
    <scope>NUCLEOTIDE SEQUENCE</scope>
    <source>
        <strain evidence="4">ARSEF 373</strain>
    </source>
</reference>
<proteinExistence type="predicted"/>
<dbReference type="EMBL" id="DAKRPA010000052">
    <property type="protein sequence ID" value="DBA01158.1"/>
    <property type="molecule type" value="Genomic_DNA"/>
</dbReference>
<evidence type="ECO:0000256" key="2">
    <source>
        <dbReference type="ARBA" id="ARBA00022723"/>
    </source>
</evidence>
<dbReference type="Pfam" id="PF13359">
    <property type="entry name" value="DDE_Tnp_4"/>
    <property type="match status" value="1"/>
</dbReference>
<gene>
    <name evidence="4" type="ORF">N0F65_002293</name>
</gene>
<keyword evidence="5" id="KW-1185">Reference proteome</keyword>
<dbReference type="InterPro" id="IPR027806">
    <property type="entry name" value="HARBI1_dom"/>
</dbReference>
<evidence type="ECO:0000256" key="1">
    <source>
        <dbReference type="ARBA" id="ARBA00001968"/>
    </source>
</evidence>